<evidence type="ECO:0000313" key="9">
    <source>
        <dbReference type="Proteomes" id="UP000076078"/>
    </source>
</evidence>
<dbReference type="OrthoDB" id="9977282at2759"/>
<evidence type="ECO:0000256" key="5">
    <source>
        <dbReference type="ARBA" id="ARBA00023329"/>
    </source>
</evidence>
<evidence type="ECO:0000256" key="6">
    <source>
        <dbReference type="SAM" id="Coils"/>
    </source>
</evidence>
<dbReference type="AlphaFoldDB" id="A0A151ZEP6"/>
<evidence type="ECO:0000256" key="3">
    <source>
        <dbReference type="ARBA" id="ARBA00004603"/>
    </source>
</evidence>
<name>A0A151ZEP6_TIELA</name>
<reference evidence="8 9" key="1">
    <citation type="submission" date="2015-12" db="EMBL/GenBank/DDBJ databases">
        <title>Dictyostelia acquired genes for synthesis and detection of signals that induce cell-type specialization by lateral gene transfer from prokaryotes.</title>
        <authorList>
            <person name="Gloeckner G."/>
            <person name="Schaap P."/>
        </authorList>
    </citation>
    <scope>NUCLEOTIDE SEQUENCE [LARGE SCALE GENOMIC DNA]</scope>
    <source>
        <strain evidence="8 9">TK</strain>
    </source>
</reference>
<keyword evidence="5" id="KW-0968">Cytoplasmic vesicle</keyword>
<feature type="compositionally biased region" description="Low complexity" evidence="7">
    <location>
        <begin position="91"/>
        <end position="107"/>
    </location>
</feature>
<sequence length="586" mass="67771">MNPFLDDDDAQPNPTKPESLNPFEDDNNNNNNNNNKLKQSIDEDELNPFFTAPSPPIAKKVVGSTKPKTRPISDEFNPFFTPPPPVRKIETATTNTTKNTVSSSKNNEAIKPNTSSNTLNEDELNPFFTPPETKKEIVNTTVTETKKTEEETTSTTQVTPNNTVNEDELNPFLTPPTESKKETVENNNPFANNNAASSNTPVVDYSSNLLNQLKLQREEFEKSQSLLKEKLLAAVKEKNDLQAAMHQLNSKYIEILEKNESLQQNRDFIKQNIQLFIDSNDSFENSTTSSPINSNDQQQQHFNFSHEIKQLHKYKSLADKSNLLRLTVKTMNNDNILMVLQFLYDTLRDRLFIDEVSKYPNLIDMFFGFLRKIGKFNDIINLQKLLKNQSEELYISLYMAINEKDMRKRRVLLGNWVNQYKSQTRYSLYIQQIEQYIGLMDRQIRIDEFDSQQALKDPFFLKYPRSPIYGRSINDTMYYMFLYHPSAPKDKLSSPISLKDSFEVSEKLFLINQLKARSITQDWNYVKNILPQKKGIFSKIYHSEIGIESFIDILTLYQAPPDLIDSCVKMLEFNESKSKPLALFKP</sequence>
<dbReference type="PANTHER" id="PTHR13364">
    <property type="entry name" value="DEFECTIVE SPERMATOGENESIS PROTEIN 39"/>
    <property type="match status" value="1"/>
</dbReference>
<organism evidence="8 9">
    <name type="scientific">Tieghemostelium lacteum</name>
    <name type="common">Slime mold</name>
    <name type="synonym">Dictyostelium lacteum</name>
    <dbReference type="NCBI Taxonomy" id="361077"/>
    <lineage>
        <taxon>Eukaryota</taxon>
        <taxon>Amoebozoa</taxon>
        <taxon>Evosea</taxon>
        <taxon>Eumycetozoa</taxon>
        <taxon>Dictyostelia</taxon>
        <taxon>Dictyosteliales</taxon>
        <taxon>Raperosteliaceae</taxon>
        <taxon>Tieghemostelium</taxon>
    </lineage>
</organism>
<dbReference type="Proteomes" id="UP000076078">
    <property type="component" value="Unassembled WGS sequence"/>
</dbReference>
<keyword evidence="4" id="KW-0967">Endosome</keyword>
<comment type="subcellular location">
    <subcellularLocation>
        <location evidence="2">Cytoplasmic vesicle</location>
    </subcellularLocation>
    <subcellularLocation>
        <location evidence="1">Early endosome</location>
    </subcellularLocation>
    <subcellularLocation>
        <location evidence="3">Late endosome</location>
    </subcellularLocation>
</comment>
<dbReference type="EMBL" id="LODT01000029">
    <property type="protein sequence ID" value="KYQ92432.1"/>
    <property type="molecule type" value="Genomic_DNA"/>
</dbReference>
<dbReference type="FunCoup" id="A0A151ZEP6">
    <property type="interactions" value="423"/>
</dbReference>
<dbReference type="GO" id="GO:0005770">
    <property type="term" value="C:late endosome"/>
    <property type="evidence" value="ECO:0007669"/>
    <property type="project" value="UniProtKB-SubCell"/>
</dbReference>
<protein>
    <submittedName>
        <fullName evidence="8">Uncharacterized protein</fullName>
    </submittedName>
</protein>
<evidence type="ECO:0000256" key="1">
    <source>
        <dbReference type="ARBA" id="ARBA00004412"/>
    </source>
</evidence>
<comment type="caution">
    <text evidence="8">The sequence shown here is derived from an EMBL/GenBank/DDBJ whole genome shotgun (WGS) entry which is preliminary data.</text>
</comment>
<dbReference type="GO" id="GO:0005769">
    <property type="term" value="C:early endosome"/>
    <property type="evidence" value="ECO:0007669"/>
    <property type="project" value="UniProtKB-SubCell"/>
</dbReference>
<feature type="coiled-coil region" evidence="6">
    <location>
        <begin position="210"/>
        <end position="272"/>
    </location>
</feature>
<dbReference type="PANTHER" id="PTHR13364:SF6">
    <property type="entry name" value="SPERMATOGENESIS-DEFECTIVE PROTEIN 39 HOMOLOG"/>
    <property type="match status" value="1"/>
</dbReference>
<feature type="region of interest" description="Disordered" evidence="7">
    <location>
        <begin position="1"/>
        <end position="131"/>
    </location>
</feature>
<keyword evidence="9" id="KW-1185">Reference proteome</keyword>
<feature type="compositionally biased region" description="Acidic residues" evidence="7">
    <location>
        <begin position="1"/>
        <end position="10"/>
    </location>
</feature>
<dbReference type="GO" id="GO:0007034">
    <property type="term" value="P:vacuolar transport"/>
    <property type="evidence" value="ECO:0007669"/>
    <property type="project" value="TreeGrafter"/>
</dbReference>
<evidence type="ECO:0000256" key="2">
    <source>
        <dbReference type="ARBA" id="ARBA00004541"/>
    </source>
</evidence>
<dbReference type="GO" id="GO:0006886">
    <property type="term" value="P:intracellular protein transport"/>
    <property type="evidence" value="ECO:0007669"/>
    <property type="project" value="TreeGrafter"/>
</dbReference>
<dbReference type="OMA" id="PINSNDQ"/>
<evidence type="ECO:0000313" key="8">
    <source>
        <dbReference type="EMBL" id="KYQ92432.1"/>
    </source>
</evidence>
<evidence type="ECO:0000256" key="4">
    <source>
        <dbReference type="ARBA" id="ARBA00022753"/>
    </source>
</evidence>
<dbReference type="InParanoid" id="A0A151ZEP6"/>
<gene>
    <name evidence="8" type="ORF">DLAC_06412</name>
</gene>
<feature type="region of interest" description="Disordered" evidence="7">
    <location>
        <begin position="143"/>
        <end position="169"/>
    </location>
</feature>
<accession>A0A151ZEP6</accession>
<dbReference type="InterPro" id="IPR040057">
    <property type="entry name" value="Spe-39"/>
</dbReference>
<dbReference type="STRING" id="361077.A0A151ZEP6"/>
<evidence type="ECO:0000256" key="7">
    <source>
        <dbReference type="SAM" id="MobiDB-lite"/>
    </source>
</evidence>
<proteinExistence type="predicted"/>
<feature type="compositionally biased region" description="Low complexity" evidence="7">
    <location>
        <begin position="153"/>
        <end position="164"/>
    </location>
</feature>
<keyword evidence="6" id="KW-0175">Coiled coil</keyword>